<dbReference type="FunFam" id="1.10.8.60:FF:000001">
    <property type="entry name" value="ATP-dependent zinc metalloprotease FtsH"/>
    <property type="match status" value="1"/>
</dbReference>
<protein>
    <recommendedName>
        <fullName evidence="14">ATP-dependent zinc metalloprotease FtsH</fullName>
        <ecNumber evidence="14">3.4.24.-</ecNumber>
    </recommendedName>
</protein>
<feature type="binding site" evidence="14">
    <location>
        <position position="518"/>
    </location>
    <ligand>
        <name>Zn(2+)</name>
        <dbReference type="ChEBI" id="CHEBI:29105"/>
        <note>catalytic</note>
    </ligand>
</feature>
<dbReference type="Gene3D" id="1.20.58.760">
    <property type="entry name" value="Peptidase M41"/>
    <property type="match status" value="1"/>
</dbReference>
<organism evidence="17">
    <name type="scientific">candidate division WWE3 bacterium</name>
    <dbReference type="NCBI Taxonomy" id="2053526"/>
    <lineage>
        <taxon>Bacteria</taxon>
        <taxon>Katanobacteria</taxon>
    </lineage>
</organism>
<evidence type="ECO:0000256" key="1">
    <source>
        <dbReference type="ARBA" id="ARBA00004370"/>
    </source>
</evidence>
<dbReference type="EC" id="3.4.24.-" evidence="14"/>
<dbReference type="InterPro" id="IPR003960">
    <property type="entry name" value="ATPase_AAA_CS"/>
</dbReference>
<keyword evidence="5 14" id="KW-0479">Metal-binding</keyword>
<dbReference type="GO" id="GO:0030163">
    <property type="term" value="P:protein catabolic process"/>
    <property type="evidence" value="ECO:0007669"/>
    <property type="project" value="UniProtKB-UniRule"/>
</dbReference>
<evidence type="ECO:0000256" key="15">
    <source>
        <dbReference type="RuleBase" id="RU003651"/>
    </source>
</evidence>
<feature type="binding site" evidence="14">
    <location>
        <position position="444"/>
    </location>
    <ligand>
        <name>Zn(2+)</name>
        <dbReference type="ChEBI" id="CHEBI:29105"/>
        <note>catalytic</note>
    </ligand>
</feature>
<dbReference type="InterPro" id="IPR000642">
    <property type="entry name" value="Peptidase_M41"/>
</dbReference>
<comment type="caution">
    <text evidence="17">The sequence shown here is derived from an EMBL/GenBank/DDBJ whole genome shotgun (WGS) entry which is preliminary data.</text>
</comment>
<dbReference type="SUPFAM" id="SSF52540">
    <property type="entry name" value="P-loop containing nucleoside triphosphate hydrolases"/>
    <property type="match status" value="1"/>
</dbReference>
<evidence type="ECO:0000256" key="5">
    <source>
        <dbReference type="ARBA" id="ARBA00022723"/>
    </source>
</evidence>
<dbReference type="Pfam" id="PF00004">
    <property type="entry name" value="AAA"/>
    <property type="match status" value="1"/>
</dbReference>
<feature type="domain" description="AAA+ ATPase" evidence="16">
    <location>
        <begin position="210"/>
        <end position="349"/>
    </location>
</feature>
<sequence length="621" mass="67891">MPKDKVLIGVILAVLAVSVFVIFNPFRFTAEINPDAQGYSPTNVPRAVPTYVEAPREKYTFSSLVRQVKAGEVISLHVIEDKVTVETADGKWSSTSFGSGDLIERLIALGVSEEQLTSLEITYSIPPPFWLLPFILVAGSFIVFAVMVRRSSGTSGPISFGKSHAKEVPDGQLITTFEDVAGLIEAKEELMEVVEFLKNPERFTALGARIPNGVILFGLPGCGKTLLARAVAGEAEVPFFPISGSEFVEMFVGVGASRIRDLFTKAKEAAPCILFIDELDAVGGRRSGFGMPSAREHDQTLNQLLSEMGGFDQQTNVIVIGATNRLDVLDPALLRSGRFDRKIAVDRPDVRAREAIFEVHVKGKPLADDVDLSKLARATPGLTGADIENIVNEAAILAARYGRNTIGNTEFEDAALKVVAGPERKSRVISEEEKRKIAYHEVGHALAMHYTDGSDPVHKISIISRGLALGFTIPLPEEDRNILSCKWLIGQIVGLLGGRAAEEIVLGKEGITTGASNDLERATDYARRMVTEWGMSEEVGLRSLNPLPDAAVMENQFRGNRSYSDRLAETIDAEVKRILDEAYDQAKEILAGRRDILERVVERLLEVETLDREEFLSLVSS</sequence>
<keyword evidence="8 14" id="KW-0862">Zinc</keyword>
<evidence type="ECO:0000313" key="17">
    <source>
        <dbReference type="EMBL" id="HEB14056.1"/>
    </source>
</evidence>
<keyword evidence="12 14" id="KW-0472">Membrane</keyword>
<gene>
    <name evidence="17" type="primary">hflB</name>
    <name evidence="14" type="synonym">ftsH</name>
    <name evidence="17" type="ORF">ENI09_01460</name>
</gene>
<dbReference type="AlphaFoldDB" id="A0A7C1SV90"/>
<evidence type="ECO:0000256" key="6">
    <source>
        <dbReference type="ARBA" id="ARBA00022741"/>
    </source>
</evidence>
<evidence type="ECO:0000256" key="14">
    <source>
        <dbReference type="HAMAP-Rule" id="MF_01458"/>
    </source>
</evidence>
<dbReference type="GO" id="GO:0004222">
    <property type="term" value="F:metalloendopeptidase activity"/>
    <property type="evidence" value="ECO:0007669"/>
    <property type="project" value="InterPro"/>
</dbReference>
<comment type="function">
    <text evidence="14">Acts as a processive, ATP-dependent zinc metallopeptidase for both cytoplasmic and membrane proteins. Plays a role in the quality control of integral membrane proteins.</text>
</comment>
<evidence type="ECO:0000256" key="12">
    <source>
        <dbReference type="ARBA" id="ARBA00023136"/>
    </source>
</evidence>
<dbReference type="InterPro" id="IPR041569">
    <property type="entry name" value="AAA_lid_3"/>
</dbReference>
<dbReference type="GO" id="GO:0004176">
    <property type="term" value="F:ATP-dependent peptidase activity"/>
    <property type="evidence" value="ECO:0007669"/>
    <property type="project" value="InterPro"/>
</dbReference>
<dbReference type="Proteomes" id="UP000885744">
    <property type="component" value="Unassembled WGS sequence"/>
</dbReference>
<dbReference type="InterPro" id="IPR005936">
    <property type="entry name" value="FtsH"/>
</dbReference>
<feature type="transmembrane region" description="Helical" evidence="14">
    <location>
        <begin position="6"/>
        <end position="23"/>
    </location>
</feature>
<comment type="similarity">
    <text evidence="2 14">In the C-terminal section; belongs to the peptidase M41 family.</text>
</comment>
<comment type="subcellular location">
    <subcellularLocation>
        <location evidence="14">Cell membrane</location>
        <topology evidence="14">Multi-pass membrane protein</topology>
        <orientation evidence="14">Cytoplasmic side</orientation>
    </subcellularLocation>
    <subcellularLocation>
        <location evidence="1">Membrane</location>
    </subcellularLocation>
</comment>
<evidence type="ECO:0000256" key="2">
    <source>
        <dbReference type="ARBA" id="ARBA00010044"/>
    </source>
</evidence>
<dbReference type="Pfam" id="PF01434">
    <property type="entry name" value="Peptidase_M41"/>
    <property type="match status" value="1"/>
</dbReference>
<comment type="caution">
    <text evidence="14">Lacks conserved residue(s) required for the propagation of feature annotation.</text>
</comment>
<comment type="similarity">
    <text evidence="15">Belongs to the AAA ATPase family.</text>
</comment>
<dbReference type="SMART" id="SM00382">
    <property type="entry name" value="AAA"/>
    <property type="match status" value="1"/>
</dbReference>
<dbReference type="GO" id="GO:0016887">
    <property type="term" value="F:ATP hydrolysis activity"/>
    <property type="evidence" value="ECO:0007669"/>
    <property type="project" value="UniProtKB-UniRule"/>
</dbReference>
<keyword evidence="7 14" id="KW-0378">Hydrolase</keyword>
<comment type="similarity">
    <text evidence="13 14">In the central section; belongs to the AAA ATPase family.</text>
</comment>
<keyword evidence="9 14" id="KW-0067">ATP-binding</keyword>
<dbReference type="GO" id="GO:0005524">
    <property type="term" value="F:ATP binding"/>
    <property type="evidence" value="ECO:0007669"/>
    <property type="project" value="UniProtKB-UniRule"/>
</dbReference>
<feature type="active site" evidence="14">
    <location>
        <position position="441"/>
    </location>
</feature>
<evidence type="ECO:0000256" key="3">
    <source>
        <dbReference type="ARBA" id="ARBA00022670"/>
    </source>
</evidence>
<proteinExistence type="inferred from homology"/>
<dbReference type="HAMAP" id="MF_01458">
    <property type="entry name" value="FtsH"/>
    <property type="match status" value="1"/>
</dbReference>
<comment type="cofactor">
    <cofactor evidence="14">
        <name>Zn(2+)</name>
        <dbReference type="ChEBI" id="CHEBI:29105"/>
    </cofactor>
    <text evidence="14">Binds 1 zinc ion per subunit.</text>
</comment>
<evidence type="ECO:0000256" key="10">
    <source>
        <dbReference type="ARBA" id="ARBA00022989"/>
    </source>
</evidence>
<feature type="transmembrane region" description="Helical" evidence="14">
    <location>
        <begin position="129"/>
        <end position="148"/>
    </location>
</feature>
<dbReference type="Gene3D" id="1.10.8.60">
    <property type="match status" value="1"/>
</dbReference>
<dbReference type="InterPro" id="IPR027417">
    <property type="entry name" value="P-loop_NTPase"/>
</dbReference>
<keyword evidence="4 14" id="KW-0812">Transmembrane</keyword>
<dbReference type="PROSITE" id="PS00674">
    <property type="entry name" value="AAA"/>
    <property type="match status" value="1"/>
</dbReference>
<reference evidence="17" key="1">
    <citation type="journal article" date="2020" name="mSystems">
        <title>Genome- and Community-Level Interaction Insights into Carbon Utilization and Element Cycling Functions of Hydrothermarchaeota in Hydrothermal Sediment.</title>
        <authorList>
            <person name="Zhou Z."/>
            <person name="Liu Y."/>
            <person name="Xu W."/>
            <person name="Pan J."/>
            <person name="Luo Z.H."/>
            <person name="Li M."/>
        </authorList>
    </citation>
    <scope>NUCLEOTIDE SEQUENCE [LARGE SCALE GENOMIC DNA]</scope>
    <source>
        <strain evidence="17">HyVt-365</strain>
    </source>
</reference>
<comment type="subunit">
    <text evidence="14">Homohexamer.</text>
</comment>
<evidence type="ECO:0000256" key="8">
    <source>
        <dbReference type="ARBA" id="ARBA00022833"/>
    </source>
</evidence>
<dbReference type="InterPro" id="IPR037219">
    <property type="entry name" value="Peptidase_M41-like"/>
</dbReference>
<dbReference type="GO" id="GO:0006508">
    <property type="term" value="P:proteolysis"/>
    <property type="evidence" value="ECO:0007669"/>
    <property type="project" value="UniProtKB-KW"/>
</dbReference>
<dbReference type="NCBIfam" id="TIGR01241">
    <property type="entry name" value="FtsH_fam"/>
    <property type="match status" value="1"/>
</dbReference>
<dbReference type="PANTHER" id="PTHR23076">
    <property type="entry name" value="METALLOPROTEASE M41 FTSH"/>
    <property type="match status" value="1"/>
</dbReference>
<keyword evidence="11 14" id="KW-0482">Metalloprotease</keyword>
<dbReference type="Pfam" id="PF17862">
    <property type="entry name" value="AAA_lid_3"/>
    <property type="match status" value="1"/>
</dbReference>
<evidence type="ECO:0000256" key="11">
    <source>
        <dbReference type="ARBA" id="ARBA00023049"/>
    </source>
</evidence>
<dbReference type="FunFam" id="3.40.50.300:FF:000001">
    <property type="entry name" value="ATP-dependent zinc metalloprotease FtsH"/>
    <property type="match status" value="1"/>
</dbReference>
<feature type="binding site" evidence="14">
    <location>
        <position position="440"/>
    </location>
    <ligand>
        <name>Zn(2+)</name>
        <dbReference type="ChEBI" id="CHEBI:29105"/>
        <note>catalytic</note>
    </ligand>
</feature>
<keyword evidence="3 14" id="KW-0645">Protease</keyword>
<dbReference type="PANTHER" id="PTHR23076:SF97">
    <property type="entry name" value="ATP-DEPENDENT ZINC METALLOPROTEASE YME1L1"/>
    <property type="match status" value="1"/>
</dbReference>
<dbReference type="EMBL" id="DRHH01000061">
    <property type="protein sequence ID" value="HEB14056.1"/>
    <property type="molecule type" value="Genomic_DNA"/>
</dbReference>
<evidence type="ECO:0000256" key="7">
    <source>
        <dbReference type="ARBA" id="ARBA00022801"/>
    </source>
</evidence>
<dbReference type="Gene3D" id="3.40.50.300">
    <property type="entry name" value="P-loop containing nucleotide triphosphate hydrolases"/>
    <property type="match status" value="1"/>
</dbReference>
<keyword evidence="14" id="KW-1003">Cell membrane</keyword>
<dbReference type="InterPro" id="IPR003959">
    <property type="entry name" value="ATPase_AAA_core"/>
</dbReference>
<keyword evidence="10 14" id="KW-1133">Transmembrane helix</keyword>
<keyword evidence="6 14" id="KW-0547">Nucleotide-binding</keyword>
<name>A0A7C1SV90_UNCKA</name>
<evidence type="ECO:0000256" key="4">
    <source>
        <dbReference type="ARBA" id="ARBA00022692"/>
    </source>
</evidence>
<evidence type="ECO:0000259" key="16">
    <source>
        <dbReference type="SMART" id="SM00382"/>
    </source>
</evidence>
<dbReference type="FunFam" id="1.20.58.760:FF:000001">
    <property type="entry name" value="ATP-dependent zinc metalloprotease FtsH"/>
    <property type="match status" value="1"/>
</dbReference>
<accession>A0A7C1SV90</accession>
<dbReference type="InterPro" id="IPR003593">
    <property type="entry name" value="AAA+_ATPase"/>
</dbReference>
<dbReference type="GO" id="GO:0005886">
    <property type="term" value="C:plasma membrane"/>
    <property type="evidence" value="ECO:0007669"/>
    <property type="project" value="UniProtKB-SubCell"/>
</dbReference>
<dbReference type="GO" id="GO:0008270">
    <property type="term" value="F:zinc ion binding"/>
    <property type="evidence" value="ECO:0007669"/>
    <property type="project" value="UniProtKB-UniRule"/>
</dbReference>
<dbReference type="SUPFAM" id="SSF140990">
    <property type="entry name" value="FtsH protease domain-like"/>
    <property type="match status" value="1"/>
</dbReference>
<evidence type="ECO:0000256" key="9">
    <source>
        <dbReference type="ARBA" id="ARBA00022840"/>
    </source>
</evidence>
<evidence type="ECO:0000256" key="13">
    <source>
        <dbReference type="ARBA" id="ARBA00061570"/>
    </source>
</evidence>
<dbReference type="CDD" id="cd19501">
    <property type="entry name" value="RecA-like_FtsH"/>
    <property type="match status" value="1"/>
</dbReference>